<organism evidence="2 3">
    <name type="scientific">Stigmatella aurantiaca (strain DW4/3-1)</name>
    <dbReference type="NCBI Taxonomy" id="378806"/>
    <lineage>
        <taxon>Bacteria</taxon>
        <taxon>Pseudomonadati</taxon>
        <taxon>Myxococcota</taxon>
        <taxon>Myxococcia</taxon>
        <taxon>Myxococcales</taxon>
        <taxon>Cystobacterineae</taxon>
        <taxon>Archangiaceae</taxon>
        <taxon>Stigmatella</taxon>
    </lineage>
</organism>
<gene>
    <name evidence="2" type="ORF">STIAU_6429</name>
</gene>
<feature type="compositionally biased region" description="Basic and acidic residues" evidence="1">
    <location>
        <begin position="356"/>
        <end position="369"/>
    </location>
</feature>
<reference evidence="2 3" key="1">
    <citation type="submission" date="2006-04" db="EMBL/GenBank/DDBJ databases">
        <authorList>
            <person name="Nierman W.C."/>
        </authorList>
    </citation>
    <scope>NUCLEOTIDE SEQUENCE [LARGE SCALE GENOMIC DNA]</scope>
    <source>
        <strain evidence="2 3">DW4/3-1</strain>
    </source>
</reference>
<feature type="compositionally biased region" description="Low complexity" evidence="1">
    <location>
        <begin position="113"/>
        <end position="128"/>
    </location>
</feature>
<sequence>MTGVPGREHKGQRVRGPRRLPPLPRRTHRPLGARPPVGLDGRGQRAAHGVHRLHGPVHGPAHARHRVPHGSGPPEAGVDVLHPGAGRGGAGQRLGRRQVWPPARVHDRHGRLPGELGPLRLLPVAGPAGPLPHPPGRGRGDDDARGAADRRGRGAARAARLGDELVHHARAHRSPRGSSPGGPHPGRRGLAVDLLHQRSSGAAGHGGGDALRAVLAPARSRSVRYQGIRSRRRRHHLVDGAGRDRGHRSHSARRAGRRGGRRAGGHGALHRARAKNRAPRAEPPPAALPHVPGQPPGRHPAAAGAGRDAVPAPPAVPGGAGVDPPRSGARHHRDERGRPGLQVRGPLGDQTVWLPEHADRLQPRHRGADRGASGLPSRDADSPHRRLAGDCRFHAVHAVHGHQHRGVRGNPPVHHQQCLHPLGGAPAGGPEPGHQLRRPDVARGARAERGGPDARALHPALPRRGAGVGAGRTDLPAPAPQRGGQHQWPHAGMRRPPGRRLTPGNSSRRSASGPPSAGRSPRRAPRHTGRPRNAREPGACSSRATSPPAASALRTGHRPRCTRTRARRSAPPRERRAP</sequence>
<feature type="compositionally biased region" description="Basic residues" evidence="1">
    <location>
        <begin position="520"/>
        <end position="532"/>
    </location>
</feature>
<feature type="compositionally biased region" description="Low complexity" evidence="1">
    <location>
        <begin position="541"/>
        <end position="554"/>
    </location>
</feature>
<feature type="region of interest" description="Disordered" evidence="1">
    <location>
        <begin position="224"/>
        <end position="385"/>
    </location>
</feature>
<feature type="compositionally biased region" description="Pro residues" evidence="1">
    <location>
        <begin position="281"/>
        <end position="298"/>
    </location>
</feature>
<evidence type="ECO:0000256" key="1">
    <source>
        <dbReference type="SAM" id="MobiDB-lite"/>
    </source>
</evidence>
<dbReference type="EMBL" id="AAMD01000330">
    <property type="protein sequence ID" value="EAU61787.1"/>
    <property type="molecule type" value="Genomic_DNA"/>
</dbReference>
<name>Q08MS8_STIAD</name>
<feature type="compositionally biased region" description="Basic and acidic residues" evidence="1">
    <location>
        <begin position="138"/>
        <end position="152"/>
    </location>
</feature>
<feature type="compositionally biased region" description="Low complexity" evidence="1">
    <location>
        <begin position="299"/>
        <end position="310"/>
    </location>
</feature>
<feature type="compositionally biased region" description="Basic residues" evidence="1">
    <location>
        <begin position="245"/>
        <end position="278"/>
    </location>
</feature>
<dbReference type="Proteomes" id="UP000032702">
    <property type="component" value="Unassembled WGS sequence"/>
</dbReference>
<feature type="compositionally biased region" description="Basic and acidic residues" evidence="1">
    <location>
        <begin position="437"/>
        <end position="456"/>
    </location>
</feature>
<dbReference type="AlphaFoldDB" id="Q08MS8"/>
<proteinExistence type="predicted"/>
<accession>Q08MS8</accession>
<evidence type="ECO:0000313" key="2">
    <source>
        <dbReference type="EMBL" id="EAU61787.1"/>
    </source>
</evidence>
<feature type="compositionally biased region" description="Low complexity" evidence="1">
    <location>
        <begin position="503"/>
        <end position="519"/>
    </location>
</feature>
<protein>
    <submittedName>
        <fullName evidence="2">Uncharacterized protein</fullName>
    </submittedName>
</protein>
<feature type="region of interest" description="Disordered" evidence="1">
    <location>
        <begin position="1"/>
        <end position="189"/>
    </location>
</feature>
<feature type="compositionally biased region" description="Basic residues" evidence="1">
    <location>
        <begin position="555"/>
        <end position="570"/>
    </location>
</feature>
<evidence type="ECO:0000313" key="3">
    <source>
        <dbReference type="Proteomes" id="UP000032702"/>
    </source>
</evidence>
<feature type="compositionally biased region" description="Basic residues" evidence="1">
    <location>
        <begin position="48"/>
        <end position="68"/>
    </location>
</feature>
<feature type="compositionally biased region" description="Basic and acidic residues" evidence="1">
    <location>
        <begin position="1"/>
        <end position="11"/>
    </location>
</feature>
<feature type="region of interest" description="Disordered" evidence="1">
    <location>
        <begin position="403"/>
        <end position="578"/>
    </location>
</feature>
<comment type="caution">
    <text evidence="2">The sequence shown here is derived from an EMBL/GenBank/DDBJ whole genome shotgun (WGS) entry which is preliminary data.</text>
</comment>